<dbReference type="InterPro" id="IPR039718">
    <property type="entry name" value="Rrm1"/>
</dbReference>
<evidence type="ECO:0000313" key="3">
    <source>
        <dbReference type="EMBL" id="MED6155733.1"/>
    </source>
</evidence>
<accession>A0ABU6U6U3</accession>
<dbReference type="Pfam" id="PF02867">
    <property type="entry name" value="Ribonuc_red_lgC"/>
    <property type="match status" value="1"/>
</dbReference>
<keyword evidence="4" id="KW-1185">Reference proteome</keyword>
<dbReference type="Proteomes" id="UP001341840">
    <property type="component" value="Unassembled WGS sequence"/>
</dbReference>
<evidence type="ECO:0000259" key="2">
    <source>
        <dbReference type="Pfam" id="PF02867"/>
    </source>
</evidence>
<dbReference type="Gene3D" id="3.20.70.20">
    <property type="match status" value="1"/>
</dbReference>
<evidence type="ECO:0000313" key="4">
    <source>
        <dbReference type="Proteomes" id="UP001341840"/>
    </source>
</evidence>
<keyword evidence="3" id="KW-0560">Oxidoreductase</keyword>
<sequence>MCAKSKVTAMVTRSLNKIIDVSYYPVDIARRSNLQHRSIGIGVQGLADTFILLGMAFGSPEAQQLNNEIFETLYYPALKTSSELLLKKALMKHIVAVQQARHLFYC</sequence>
<proteinExistence type="inferred from homology"/>
<dbReference type="PANTHER" id="PTHR11573:SF6">
    <property type="entry name" value="RIBONUCLEOSIDE-DIPHOSPHATE REDUCTASE LARGE SUBUNIT"/>
    <property type="match status" value="1"/>
</dbReference>
<dbReference type="GO" id="GO:0004748">
    <property type="term" value="F:ribonucleoside-diphosphate reductase activity, thioredoxin disulfide as acceptor"/>
    <property type="evidence" value="ECO:0007669"/>
    <property type="project" value="UniProtKB-EC"/>
</dbReference>
<dbReference type="PANTHER" id="PTHR11573">
    <property type="entry name" value="RIBONUCLEOSIDE-DIPHOSPHATE REDUCTASE LARGE CHAIN"/>
    <property type="match status" value="1"/>
</dbReference>
<comment type="caution">
    <text evidence="3">The sequence shown here is derived from an EMBL/GenBank/DDBJ whole genome shotgun (WGS) entry which is preliminary data.</text>
</comment>
<dbReference type="InterPro" id="IPR000788">
    <property type="entry name" value="RNR_lg_C"/>
</dbReference>
<name>A0ABU6U6U3_9FABA</name>
<dbReference type="PRINTS" id="PR01183">
    <property type="entry name" value="RIBORDTASEM1"/>
</dbReference>
<comment type="similarity">
    <text evidence="1">Belongs to the ribonucleoside diphosphate reductase large chain family.</text>
</comment>
<feature type="domain" description="Ribonucleotide reductase large subunit C-terminal" evidence="2">
    <location>
        <begin position="6"/>
        <end position="86"/>
    </location>
</feature>
<gene>
    <name evidence="3" type="primary">RNR1_1</name>
    <name evidence="3" type="ORF">PIB30_007598</name>
</gene>
<dbReference type="EMBL" id="JASCZI010120845">
    <property type="protein sequence ID" value="MED6155733.1"/>
    <property type="molecule type" value="Genomic_DNA"/>
</dbReference>
<dbReference type="SUPFAM" id="SSF51998">
    <property type="entry name" value="PFL-like glycyl radical enzymes"/>
    <property type="match status" value="1"/>
</dbReference>
<evidence type="ECO:0000256" key="1">
    <source>
        <dbReference type="ARBA" id="ARBA00010406"/>
    </source>
</evidence>
<dbReference type="EC" id="1.17.4.1" evidence="3"/>
<organism evidence="3 4">
    <name type="scientific">Stylosanthes scabra</name>
    <dbReference type="NCBI Taxonomy" id="79078"/>
    <lineage>
        <taxon>Eukaryota</taxon>
        <taxon>Viridiplantae</taxon>
        <taxon>Streptophyta</taxon>
        <taxon>Embryophyta</taxon>
        <taxon>Tracheophyta</taxon>
        <taxon>Spermatophyta</taxon>
        <taxon>Magnoliopsida</taxon>
        <taxon>eudicotyledons</taxon>
        <taxon>Gunneridae</taxon>
        <taxon>Pentapetalae</taxon>
        <taxon>rosids</taxon>
        <taxon>fabids</taxon>
        <taxon>Fabales</taxon>
        <taxon>Fabaceae</taxon>
        <taxon>Papilionoideae</taxon>
        <taxon>50 kb inversion clade</taxon>
        <taxon>dalbergioids sensu lato</taxon>
        <taxon>Dalbergieae</taxon>
        <taxon>Pterocarpus clade</taxon>
        <taxon>Stylosanthes</taxon>
    </lineage>
</organism>
<reference evidence="3 4" key="1">
    <citation type="journal article" date="2023" name="Plants (Basel)">
        <title>Bridging the Gap: Combining Genomics and Transcriptomics Approaches to Understand Stylosanthes scabra, an Orphan Legume from the Brazilian Caatinga.</title>
        <authorList>
            <person name="Ferreira-Neto J.R.C."/>
            <person name="da Silva M.D."/>
            <person name="Binneck E."/>
            <person name="de Melo N.F."/>
            <person name="da Silva R.H."/>
            <person name="de Melo A.L.T.M."/>
            <person name="Pandolfi V."/>
            <person name="Bustamante F.O."/>
            <person name="Brasileiro-Vidal A.C."/>
            <person name="Benko-Iseppon A.M."/>
        </authorList>
    </citation>
    <scope>NUCLEOTIDE SEQUENCE [LARGE SCALE GENOMIC DNA]</scope>
    <source>
        <tissue evidence="3">Leaves</tissue>
    </source>
</reference>
<protein>
    <submittedName>
        <fullName evidence="3">Ribonucleotide-diphosphate reductase subunit rnr1</fullName>
        <ecNumber evidence="3">1.17.4.1</ecNumber>
    </submittedName>
</protein>